<proteinExistence type="inferred from homology"/>
<gene>
    <name evidence="3" type="ORF">ACFQPB_03130</name>
</gene>
<dbReference type="RefSeq" id="WP_382219700.1">
    <property type="nucleotide sequence ID" value="NZ_JBHTCA010000002.1"/>
</dbReference>
<dbReference type="PROSITE" id="PS00922">
    <property type="entry name" value="TRANSGLYCOSYLASE"/>
    <property type="match status" value="1"/>
</dbReference>
<evidence type="ECO:0000256" key="1">
    <source>
        <dbReference type="ARBA" id="ARBA00007734"/>
    </source>
</evidence>
<accession>A0ABW2QFF0</accession>
<dbReference type="InterPro" id="IPR023346">
    <property type="entry name" value="Lysozyme-like_dom_sf"/>
</dbReference>
<dbReference type="CDD" id="cd16896">
    <property type="entry name" value="LT_Slt70-like"/>
    <property type="match status" value="1"/>
</dbReference>
<feature type="domain" description="Transglycosylase SLT" evidence="2">
    <location>
        <begin position="96"/>
        <end position="201"/>
    </location>
</feature>
<keyword evidence="4" id="KW-1185">Reference proteome</keyword>
<reference evidence="4" key="1">
    <citation type="journal article" date="2019" name="Int. J. Syst. Evol. Microbiol.">
        <title>The Global Catalogue of Microorganisms (GCM) 10K type strain sequencing project: providing services to taxonomists for standard genome sequencing and annotation.</title>
        <authorList>
            <consortium name="The Broad Institute Genomics Platform"/>
            <consortium name="The Broad Institute Genome Sequencing Center for Infectious Disease"/>
            <person name="Wu L."/>
            <person name="Ma J."/>
        </authorList>
    </citation>
    <scope>NUCLEOTIDE SEQUENCE [LARGE SCALE GENOMIC DNA]</scope>
    <source>
        <strain evidence="4">CGMCC 1.12371</strain>
    </source>
</reference>
<name>A0ABW2QFF0_9BURK</name>
<evidence type="ECO:0000313" key="3">
    <source>
        <dbReference type="EMBL" id="MFC7407849.1"/>
    </source>
</evidence>
<sequence>MYVFSALMPVVRGATVVLWGSMLWAGAVSAALASGVWVFEDTEGVTHLGNTAPPTARGVQWLSRGVASRAPQIISGAGTFPVAKMAGYAQAKPMLEDAAQDHAVDPALVTAVSAAESGFRPDAVSPKGAVGLMQLMPATAERYGVVAPNRHEATKLLKDPRLNAQVGTRYLADLIRMFNGDLELVLAAYNAGEGAVMKHGRRIPPYPETQQYVVKVLKYYRSMRS</sequence>
<dbReference type="InterPro" id="IPR008258">
    <property type="entry name" value="Transglycosylase_SLT_dom_1"/>
</dbReference>
<dbReference type="EMBL" id="JBHTCA010000002">
    <property type="protein sequence ID" value="MFC7407849.1"/>
    <property type="molecule type" value="Genomic_DNA"/>
</dbReference>
<evidence type="ECO:0000259" key="2">
    <source>
        <dbReference type="Pfam" id="PF01464"/>
    </source>
</evidence>
<organism evidence="3 4">
    <name type="scientific">Hydrogenophaga atypica</name>
    <dbReference type="NCBI Taxonomy" id="249409"/>
    <lineage>
        <taxon>Bacteria</taxon>
        <taxon>Pseudomonadati</taxon>
        <taxon>Pseudomonadota</taxon>
        <taxon>Betaproteobacteria</taxon>
        <taxon>Burkholderiales</taxon>
        <taxon>Comamonadaceae</taxon>
        <taxon>Hydrogenophaga</taxon>
    </lineage>
</organism>
<dbReference type="PANTHER" id="PTHR37423">
    <property type="entry name" value="SOLUBLE LYTIC MUREIN TRANSGLYCOSYLASE-RELATED"/>
    <property type="match status" value="1"/>
</dbReference>
<protein>
    <submittedName>
        <fullName evidence="3">Lytic transglycosylase domain-containing protein</fullName>
    </submittedName>
</protein>
<dbReference type="InterPro" id="IPR000189">
    <property type="entry name" value="Transglyc_AS"/>
</dbReference>
<dbReference type="Gene3D" id="1.10.530.10">
    <property type="match status" value="1"/>
</dbReference>
<dbReference type="Pfam" id="PF01464">
    <property type="entry name" value="SLT"/>
    <property type="match status" value="1"/>
</dbReference>
<comment type="caution">
    <text evidence="3">The sequence shown here is derived from an EMBL/GenBank/DDBJ whole genome shotgun (WGS) entry which is preliminary data.</text>
</comment>
<dbReference type="Proteomes" id="UP001596501">
    <property type="component" value="Unassembled WGS sequence"/>
</dbReference>
<comment type="similarity">
    <text evidence="1">Belongs to the transglycosylase Slt family.</text>
</comment>
<evidence type="ECO:0000313" key="4">
    <source>
        <dbReference type="Proteomes" id="UP001596501"/>
    </source>
</evidence>
<dbReference type="PANTHER" id="PTHR37423:SF2">
    <property type="entry name" value="MEMBRANE-BOUND LYTIC MUREIN TRANSGLYCOSYLASE C"/>
    <property type="match status" value="1"/>
</dbReference>
<dbReference type="SUPFAM" id="SSF53955">
    <property type="entry name" value="Lysozyme-like"/>
    <property type="match status" value="1"/>
</dbReference>